<feature type="chain" id="PRO_5011010057" evidence="1">
    <location>
        <begin position="23"/>
        <end position="299"/>
    </location>
</feature>
<proteinExistence type="predicted"/>
<reference evidence="2 3" key="2">
    <citation type="submission" date="2016-08" db="EMBL/GenBank/DDBJ databases">
        <title>Pervasive Adenine N6-methylation of Active Genes in Fungi.</title>
        <authorList>
            <consortium name="DOE Joint Genome Institute"/>
            <person name="Mondo S.J."/>
            <person name="Dannebaum R.O."/>
            <person name="Kuo R.C."/>
            <person name="Labutti K."/>
            <person name="Haridas S."/>
            <person name="Kuo A."/>
            <person name="Salamov A."/>
            <person name="Ahrendt S.R."/>
            <person name="Lipzen A."/>
            <person name="Sullivan W."/>
            <person name="Andreopoulos W.B."/>
            <person name="Clum A."/>
            <person name="Lindquist E."/>
            <person name="Daum C."/>
            <person name="Ramamoorthy G.K."/>
            <person name="Gryganskyi A."/>
            <person name="Culley D."/>
            <person name="Magnuson J.K."/>
            <person name="James T.Y."/>
            <person name="O'Malley M.A."/>
            <person name="Stajich J.E."/>
            <person name="Spatafora J.W."/>
            <person name="Visel A."/>
            <person name="Grigoriev I.V."/>
        </authorList>
    </citation>
    <scope>NUCLEOTIDE SEQUENCE [LARGE SCALE GENOMIC DNA]</scope>
    <source>
        <strain evidence="2 3">S4</strain>
    </source>
</reference>
<evidence type="ECO:0000256" key="1">
    <source>
        <dbReference type="SAM" id="SignalP"/>
    </source>
</evidence>
<name>A0A1Y1XLL6_9FUNG</name>
<reference evidence="2 3" key="1">
    <citation type="submission" date="2016-08" db="EMBL/GenBank/DDBJ databases">
        <title>A Parts List for Fungal Cellulosomes Revealed by Comparative Genomics.</title>
        <authorList>
            <consortium name="DOE Joint Genome Institute"/>
            <person name="Haitjema C.H."/>
            <person name="Gilmore S.P."/>
            <person name="Henske J.K."/>
            <person name="Solomon K.V."/>
            <person name="De Groot R."/>
            <person name="Kuo A."/>
            <person name="Mondo S.J."/>
            <person name="Salamov A.A."/>
            <person name="Labutti K."/>
            <person name="Zhao Z."/>
            <person name="Chiniquy J."/>
            <person name="Barry K."/>
            <person name="Brewer H.M."/>
            <person name="Purvine S.O."/>
            <person name="Wright A.T."/>
            <person name="Boxma B."/>
            <person name="Van Alen T."/>
            <person name="Hackstein J.H."/>
            <person name="Baker S.E."/>
            <person name="Grigoriev I.V."/>
            <person name="O'Malley M.A."/>
        </authorList>
    </citation>
    <scope>NUCLEOTIDE SEQUENCE [LARGE SCALE GENOMIC DNA]</scope>
    <source>
        <strain evidence="2 3">S4</strain>
    </source>
</reference>
<organism evidence="2 3">
    <name type="scientific">Anaeromyces robustus</name>
    <dbReference type="NCBI Taxonomy" id="1754192"/>
    <lineage>
        <taxon>Eukaryota</taxon>
        <taxon>Fungi</taxon>
        <taxon>Fungi incertae sedis</taxon>
        <taxon>Chytridiomycota</taxon>
        <taxon>Chytridiomycota incertae sedis</taxon>
        <taxon>Neocallimastigomycetes</taxon>
        <taxon>Neocallimastigales</taxon>
        <taxon>Neocallimastigaceae</taxon>
        <taxon>Anaeromyces</taxon>
    </lineage>
</organism>
<accession>A0A1Y1XLL6</accession>
<gene>
    <name evidence="2" type="ORF">BCR32DRAFT_275235</name>
</gene>
<feature type="signal peptide" evidence="1">
    <location>
        <begin position="1"/>
        <end position="22"/>
    </location>
</feature>
<comment type="caution">
    <text evidence="2">The sequence shown here is derived from an EMBL/GenBank/DDBJ whole genome shotgun (WGS) entry which is preliminary data.</text>
</comment>
<dbReference type="AlphaFoldDB" id="A0A1Y1XLL6"/>
<evidence type="ECO:0000313" key="3">
    <source>
        <dbReference type="Proteomes" id="UP000193944"/>
    </source>
</evidence>
<protein>
    <submittedName>
        <fullName evidence="2">Uncharacterized protein</fullName>
    </submittedName>
</protein>
<keyword evidence="3" id="KW-1185">Reference proteome</keyword>
<keyword evidence="1" id="KW-0732">Signal</keyword>
<evidence type="ECO:0000313" key="2">
    <source>
        <dbReference type="EMBL" id="ORX86595.1"/>
    </source>
</evidence>
<dbReference type="Proteomes" id="UP000193944">
    <property type="component" value="Unassembled WGS sequence"/>
</dbReference>
<sequence length="299" mass="34075">MKNINLLTILLVLFNFCITVYSENAYYIIGIQRKQSDKPFDKESEDVQNQIEALANDRMNDIYDTIQENKETYTLENGEMDQKLEELDSPILNKQYKKCIIDEFSSDENIILEQCRNFVSIKCQNYYGSEDYYVPHCIAVNNYSLKENPDNIFIEEELKTQMIEECSYIVIKGTSIPFTDIIDEIEIETATATATDIDIDESTSIIETTDSQIDADTNTTIDIDIDIDTEIDTYTYTTITTTKTATTATPTTTTTTTTTISSTSINGNKSKCYNKSTLIKKSIIKKITSTKNLKTRKIN</sequence>
<dbReference type="EMBL" id="MCFG01000019">
    <property type="protein sequence ID" value="ORX86595.1"/>
    <property type="molecule type" value="Genomic_DNA"/>
</dbReference>